<dbReference type="Proteomes" id="UP000763557">
    <property type="component" value="Unassembled WGS sequence"/>
</dbReference>
<feature type="transmembrane region" description="Helical" evidence="1">
    <location>
        <begin position="179"/>
        <end position="204"/>
    </location>
</feature>
<feature type="transmembrane region" description="Helical" evidence="1">
    <location>
        <begin position="53"/>
        <end position="74"/>
    </location>
</feature>
<evidence type="ECO:0000256" key="1">
    <source>
        <dbReference type="SAM" id="Phobius"/>
    </source>
</evidence>
<keyword evidence="1 3" id="KW-0812">Transmembrane</keyword>
<dbReference type="PANTHER" id="PTHR34473:SF2">
    <property type="entry name" value="UPF0699 TRANSMEMBRANE PROTEIN YDBT"/>
    <property type="match status" value="1"/>
</dbReference>
<evidence type="ECO:0000313" key="4">
    <source>
        <dbReference type="Proteomes" id="UP000763557"/>
    </source>
</evidence>
<evidence type="ECO:0000259" key="2">
    <source>
        <dbReference type="Pfam" id="PF03703"/>
    </source>
</evidence>
<feature type="domain" description="YdbS-like PH" evidence="2">
    <location>
        <begin position="414"/>
        <end position="482"/>
    </location>
</feature>
<dbReference type="Pfam" id="PF03703">
    <property type="entry name" value="bPH_2"/>
    <property type="match status" value="2"/>
</dbReference>
<accession>A0ABX2F9D2</accession>
<evidence type="ECO:0000313" key="3">
    <source>
        <dbReference type="EMBL" id="NRN67971.1"/>
    </source>
</evidence>
<dbReference type="PANTHER" id="PTHR34473">
    <property type="entry name" value="UPF0699 TRANSMEMBRANE PROTEIN YDBS"/>
    <property type="match status" value="1"/>
</dbReference>
<dbReference type="RefSeq" id="WP_173136542.1">
    <property type="nucleotide sequence ID" value="NZ_CBCSGW010000009.1"/>
</dbReference>
<feature type="transmembrane region" description="Helical" evidence="1">
    <location>
        <begin position="224"/>
        <end position="250"/>
    </location>
</feature>
<keyword evidence="1" id="KW-1133">Transmembrane helix</keyword>
<dbReference type="InterPro" id="IPR005182">
    <property type="entry name" value="YdbS-like_PH"/>
</dbReference>
<feature type="transmembrane region" description="Helical" evidence="1">
    <location>
        <begin position="20"/>
        <end position="47"/>
    </location>
</feature>
<reference evidence="3 4" key="1">
    <citation type="submission" date="2020-01" db="EMBL/GenBank/DDBJ databases">
        <title>Kibdelosporangium persica a novel Actinomycetes from a hot desert in Iran.</title>
        <authorList>
            <person name="Safaei N."/>
            <person name="Zaburannyi N."/>
            <person name="Mueller R."/>
            <person name="Wink J."/>
        </authorList>
    </citation>
    <scope>NUCLEOTIDE SEQUENCE [LARGE SCALE GENOMIC DNA]</scope>
    <source>
        <strain evidence="3 4">4NS15</strain>
    </source>
</reference>
<feature type="transmembrane region" description="Helical" evidence="1">
    <location>
        <begin position="366"/>
        <end position="388"/>
    </location>
</feature>
<dbReference type="PIRSF" id="PIRSF026631">
    <property type="entry name" value="UCP026631"/>
    <property type="match status" value="1"/>
</dbReference>
<sequence>MTAVLTRTSDQWRRLDWRTIAITTATLVGFTGVSGFSLASVVSWIFGWSLASVLAWLVPGVVLIVAAGFVGDWLRWTRTRYRLSADRLEMHTGVFVRKQRSLPRDRIRSVDISAGIMLRLCGMAKVEIGTGEHVDKDKTSLELDAVSRAEADRLRRELLGQGPAGESDDQVLAELDRRWVWYAPLSVEAFVLGSGAFGGLLSVAELFGFEADVLTWTYNFLDSMPLAVAILIVVVVGGVVGAVGALLLFVTTWWDYRLDRESAGTLRVRRGLMTTHSVSLTEERLRGVQVVETLGHRLLGAAKVDAVATGLAEEEHGEESDHKTLLPNAPAELAHQVAASVVNAATSPTDPSILCGHVTAARNRRLTWATMIALVPATVLAVLGLLLTDVLLHIAWSWALVALGIGLPAAVDAYRNLGHAISGRYLVSRHGGLWRKTVALQRDGVIGWTISQSVFQRRKGLVTLTATTSAGRKRYSVYDVEEHKGLAFADTCVPGLIAQFLDPQPPS</sequence>
<keyword evidence="1" id="KW-0472">Membrane</keyword>
<dbReference type="EMBL" id="JAAATY010000017">
    <property type="protein sequence ID" value="NRN67971.1"/>
    <property type="molecule type" value="Genomic_DNA"/>
</dbReference>
<feature type="transmembrane region" description="Helical" evidence="1">
    <location>
        <begin position="394"/>
        <end position="414"/>
    </location>
</feature>
<keyword evidence="4" id="KW-1185">Reference proteome</keyword>
<feature type="domain" description="YdbS-like PH" evidence="2">
    <location>
        <begin position="76"/>
        <end position="157"/>
    </location>
</feature>
<organism evidence="3 4">
    <name type="scientific">Kibdelosporangium persicum</name>
    <dbReference type="NCBI Taxonomy" id="2698649"/>
    <lineage>
        <taxon>Bacteria</taxon>
        <taxon>Bacillati</taxon>
        <taxon>Actinomycetota</taxon>
        <taxon>Actinomycetes</taxon>
        <taxon>Pseudonocardiales</taxon>
        <taxon>Pseudonocardiaceae</taxon>
        <taxon>Kibdelosporangium</taxon>
    </lineage>
</organism>
<gene>
    <name evidence="3" type="ORF">GC106_52120</name>
</gene>
<name>A0ABX2F9D2_9PSEU</name>
<comment type="caution">
    <text evidence="3">The sequence shown here is derived from an EMBL/GenBank/DDBJ whole genome shotgun (WGS) entry which is preliminary data.</text>
</comment>
<proteinExistence type="predicted"/>
<protein>
    <submittedName>
        <fullName evidence="3">Transmembrane protein, ydbT</fullName>
    </submittedName>
</protein>
<dbReference type="InterPro" id="IPR014529">
    <property type="entry name" value="UCP026631"/>
</dbReference>